<evidence type="ECO:0000313" key="2">
    <source>
        <dbReference type="EMBL" id="AKJ00368.1"/>
    </source>
</evidence>
<evidence type="ECO:0000313" key="3">
    <source>
        <dbReference type="Proteomes" id="UP000035579"/>
    </source>
</evidence>
<accession>A0AAC8Q4R0</accession>
<reference evidence="2 3" key="1">
    <citation type="submission" date="2015-05" db="EMBL/GenBank/DDBJ databases">
        <title>Genome assembly of Archangium gephyra DSM 2261.</title>
        <authorList>
            <person name="Sharma G."/>
            <person name="Subramanian S."/>
        </authorList>
    </citation>
    <scope>NUCLEOTIDE SEQUENCE [LARGE SCALE GENOMIC DNA]</scope>
    <source>
        <strain evidence="2 3">DSM 2261</strain>
    </source>
</reference>
<evidence type="ECO:0000259" key="1">
    <source>
        <dbReference type="Pfam" id="PF13577"/>
    </source>
</evidence>
<name>A0AAC8Q4R0_9BACT</name>
<gene>
    <name evidence="2" type="ORF">AA314_01994</name>
</gene>
<organism evidence="2 3">
    <name type="scientific">Archangium gephyra</name>
    <dbReference type="NCBI Taxonomy" id="48"/>
    <lineage>
        <taxon>Bacteria</taxon>
        <taxon>Pseudomonadati</taxon>
        <taxon>Myxococcota</taxon>
        <taxon>Myxococcia</taxon>
        <taxon>Myxococcales</taxon>
        <taxon>Cystobacterineae</taxon>
        <taxon>Archangiaceae</taxon>
        <taxon>Archangium</taxon>
    </lineage>
</organism>
<dbReference type="InterPro" id="IPR037401">
    <property type="entry name" value="SnoaL-like"/>
</dbReference>
<dbReference type="SUPFAM" id="SSF54427">
    <property type="entry name" value="NTF2-like"/>
    <property type="match status" value="1"/>
</dbReference>
<sequence length="166" mass="19028">MTMREQNLQYVLDWIAIQELAVEYGQAIDYGQDTGDWSRWSNVFTPEVTADYTRFMGTELLTLTREQMPQVAKAGLRSFKRVQHATAMSVGIQFKSDTQAEVMSYAEVAHYFPLGGIQQEWTIIARYTFSVEKTPGGWKIRKVLLDPIHYRGNMLGLELVQGKQLV</sequence>
<proteinExistence type="predicted"/>
<dbReference type="InterPro" id="IPR032710">
    <property type="entry name" value="NTF2-like_dom_sf"/>
</dbReference>
<dbReference type="Gene3D" id="3.10.450.50">
    <property type="match status" value="1"/>
</dbReference>
<protein>
    <recommendedName>
        <fullName evidence="1">SnoaL-like domain-containing protein</fullName>
    </recommendedName>
</protein>
<feature type="domain" description="SnoaL-like" evidence="1">
    <location>
        <begin position="13"/>
        <end position="142"/>
    </location>
</feature>
<dbReference type="KEGG" id="age:AA314_01994"/>
<dbReference type="EMBL" id="CP011509">
    <property type="protein sequence ID" value="AKJ00368.1"/>
    <property type="molecule type" value="Genomic_DNA"/>
</dbReference>
<dbReference type="AlphaFoldDB" id="A0AAC8Q4R0"/>
<dbReference type="Proteomes" id="UP000035579">
    <property type="component" value="Chromosome"/>
</dbReference>
<dbReference type="Pfam" id="PF13577">
    <property type="entry name" value="SnoaL_4"/>
    <property type="match status" value="1"/>
</dbReference>